<reference evidence="2 3" key="2">
    <citation type="journal article" date="2014" name="J. Gen. Appl. Microbiol.">
        <title>The early diverging ascomycetous budding yeast Saitoella complicata has three histone deacetylases belonging to the Clr6, Hos2, and Rpd3 lineages.</title>
        <authorList>
            <person name="Nishida H."/>
            <person name="Matsumoto T."/>
            <person name="Kondo S."/>
            <person name="Hamamoto M."/>
            <person name="Yoshikawa H."/>
        </authorList>
    </citation>
    <scope>NUCLEOTIDE SEQUENCE [LARGE SCALE GENOMIC DNA]</scope>
    <source>
        <strain evidence="2 3">NRRL Y-17804</strain>
    </source>
</reference>
<keyword evidence="3" id="KW-1185">Reference proteome</keyword>
<dbReference type="AlphaFoldDB" id="A0A0E9NP54"/>
<evidence type="ECO:0000256" key="1">
    <source>
        <dbReference type="SAM" id="MobiDB-lite"/>
    </source>
</evidence>
<comment type="caution">
    <text evidence="2">The sequence shown here is derived from an EMBL/GenBank/DDBJ whole genome shotgun (WGS) entry which is preliminary data.</text>
</comment>
<gene>
    <name evidence="2" type="ORF">G7K_5682-t1</name>
</gene>
<sequence>MYIEVAGSGTGFEPNELVNSQASAILPQTAAVGIRATVAIDLKTYQRSTSTTAHYDDIIPGAGIGHTRSAHATPPNPPHHSLFLPPLRHLSPYTTNPNPSREDRQGQRYADHEPEYRCVIRRECIGCNEP</sequence>
<accession>A0A0E9NP54</accession>
<name>A0A0E9NP54_SAICN</name>
<protein>
    <submittedName>
        <fullName evidence="2">Uncharacterized protein</fullName>
    </submittedName>
</protein>
<feature type="region of interest" description="Disordered" evidence="1">
    <location>
        <begin position="65"/>
        <end position="110"/>
    </location>
</feature>
<feature type="compositionally biased region" description="Basic and acidic residues" evidence="1">
    <location>
        <begin position="100"/>
        <end position="110"/>
    </location>
</feature>
<reference evidence="2 3" key="1">
    <citation type="journal article" date="2011" name="J. Gen. Appl. Microbiol.">
        <title>Draft genome sequencing of the enigmatic yeast Saitoella complicata.</title>
        <authorList>
            <person name="Nishida H."/>
            <person name="Hamamoto M."/>
            <person name="Sugiyama J."/>
        </authorList>
    </citation>
    <scope>NUCLEOTIDE SEQUENCE [LARGE SCALE GENOMIC DNA]</scope>
    <source>
        <strain evidence="2 3">NRRL Y-17804</strain>
    </source>
</reference>
<proteinExistence type="predicted"/>
<organism evidence="2 3">
    <name type="scientific">Saitoella complicata (strain BCRC 22490 / CBS 7301 / JCM 7358 / NBRC 10748 / NRRL Y-17804)</name>
    <dbReference type="NCBI Taxonomy" id="698492"/>
    <lineage>
        <taxon>Eukaryota</taxon>
        <taxon>Fungi</taxon>
        <taxon>Dikarya</taxon>
        <taxon>Ascomycota</taxon>
        <taxon>Taphrinomycotina</taxon>
        <taxon>Taphrinomycotina incertae sedis</taxon>
        <taxon>Saitoella</taxon>
    </lineage>
</organism>
<dbReference type="Proteomes" id="UP000033140">
    <property type="component" value="Unassembled WGS sequence"/>
</dbReference>
<evidence type="ECO:0000313" key="3">
    <source>
        <dbReference type="Proteomes" id="UP000033140"/>
    </source>
</evidence>
<reference evidence="2 3" key="3">
    <citation type="journal article" date="2015" name="Genome Announc.">
        <title>Draft Genome Sequence of the Archiascomycetous Yeast Saitoella complicata.</title>
        <authorList>
            <person name="Yamauchi K."/>
            <person name="Kondo S."/>
            <person name="Hamamoto M."/>
            <person name="Takahashi Y."/>
            <person name="Ogura Y."/>
            <person name="Hayashi T."/>
            <person name="Nishida H."/>
        </authorList>
    </citation>
    <scope>NUCLEOTIDE SEQUENCE [LARGE SCALE GENOMIC DNA]</scope>
    <source>
        <strain evidence="2 3">NRRL Y-17804</strain>
    </source>
</reference>
<dbReference type="EMBL" id="BACD03000048">
    <property type="protein sequence ID" value="GAO51583.1"/>
    <property type="molecule type" value="Genomic_DNA"/>
</dbReference>
<evidence type="ECO:0000313" key="2">
    <source>
        <dbReference type="EMBL" id="GAO51583.1"/>
    </source>
</evidence>